<evidence type="ECO:0000313" key="3">
    <source>
        <dbReference type="Proteomes" id="UP000006591"/>
    </source>
</evidence>
<reference evidence="2" key="1">
    <citation type="submission" date="2015-04" db="UniProtKB">
        <authorList>
            <consortium name="EnsemblPlants"/>
        </authorList>
    </citation>
    <scope>IDENTIFICATION</scope>
    <source>
        <strain evidence="2">SL10</strain>
    </source>
</reference>
<dbReference type="EnsemblPlants" id="ONIVA02G17840.1">
    <property type="protein sequence ID" value="ONIVA02G17840.1"/>
    <property type="gene ID" value="ONIVA02G17840"/>
</dbReference>
<dbReference type="AlphaFoldDB" id="A0A0E0G6J2"/>
<organism evidence="2">
    <name type="scientific">Oryza nivara</name>
    <name type="common">Indian wild rice</name>
    <name type="synonym">Oryza sativa f. spontanea</name>
    <dbReference type="NCBI Taxonomy" id="4536"/>
    <lineage>
        <taxon>Eukaryota</taxon>
        <taxon>Viridiplantae</taxon>
        <taxon>Streptophyta</taxon>
        <taxon>Embryophyta</taxon>
        <taxon>Tracheophyta</taxon>
        <taxon>Spermatophyta</taxon>
        <taxon>Magnoliopsida</taxon>
        <taxon>Liliopsida</taxon>
        <taxon>Poales</taxon>
        <taxon>Poaceae</taxon>
        <taxon>BOP clade</taxon>
        <taxon>Oryzoideae</taxon>
        <taxon>Oryzeae</taxon>
        <taxon>Oryzinae</taxon>
        <taxon>Oryza</taxon>
    </lineage>
</organism>
<protein>
    <submittedName>
        <fullName evidence="2">Uncharacterized protein</fullName>
    </submittedName>
</protein>
<sequence length="99" mass="11311">MGDPDLIRMWTKIWQPNPNPKIISPIPFLSLQWRRRRFGRSDGGGDDSGGATMIPTSGNSAKSLPFSREKRRWRQFRRAAMARSVKPRLSEPLGYRAAN</sequence>
<accession>A0A0E0G6J2</accession>
<dbReference type="HOGENOM" id="CLU_2324335_0_0_1"/>
<proteinExistence type="predicted"/>
<dbReference type="Proteomes" id="UP000006591">
    <property type="component" value="Chromosome 2"/>
</dbReference>
<evidence type="ECO:0000313" key="2">
    <source>
        <dbReference type="EnsemblPlants" id="ONIVA02G17840.1"/>
    </source>
</evidence>
<reference evidence="2" key="2">
    <citation type="submission" date="2018-04" db="EMBL/GenBank/DDBJ databases">
        <title>OnivRS2 (Oryza nivara Reference Sequence Version 2).</title>
        <authorList>
            <person name="Zhang J."/>
            <person name="Kudrna D."/>
            <person name="Lee S."/>
            <person name="Talag J."/>
            <person name="Rajasekar S."/>
            <person name="Welchert J."/>
            <person name="Hsing Y.-I."/>
            <person name="Wing R.A."/>
        </authorList>
    </citation>
    <scope>NUCLEOTIDE SEQUENCE [LARGE SCALE GENOMIC DNA]</scope>
    <source>
        <strain evidence="2">SL10</strain>
    </source>
</reference>
<dbReference type="Gramene" id="ONIVA02G17840.1">
    <property type="protein sequence ID" value="ONIVA02G17840.1"/>
    <property type="gene ID" value="ONIVA02G17840"/>
</dbReference>
<evidence type="ECO:0000256" key="1">
    <source>
        <dbReference type="SAM" id="MobiDB-lite"/>
    </source>
</evidence>
<feature type="region of interest" description="Disordered" evidence="1">
    <location>
        <begin position="39"/>
        <end position="69"/>
    </location>
</feature>
<name>A0A0E0G6J2_ORYNI</name>
<keyword evidence="3" id="KW-1185">Reference proteome</keyword>